<accession>Q08SS8</accession>
<feature type="transmembrane region" description="Helical" evidence="2">
    <location>
        <begin position="55"/>
        <end position="75"/>
    </location>
</feature>
<protein>
    <submittedName>
        <fullName evidence="3">Uncharacterized protein</fullName>
    </submittedName>
</protein>
<evidence type="ECO:0000256" key="1">
    <source>
        <dbReference type="SAM" id="MobiDB-lite"/>
    </source>
</evidence>
<keyword evidence="2" id="KW-0472">Membrane</keyword>
<feature type="region of interest" description="Disordered" evidence="1">
    <location>
        <begin position="1"/>
        <end position="27"/>
    </location>
</feature>
<keyword evidence="2" id="KW-1133">Transmembrane helix</keyword>
<dbReference type="AlphaFoldDB" id="Q08SS8"/>
<gene>
    <name evidence="3" type="ORF">STIAU_7201</name>
</gene>
<dbReference type="Proteomes" id="UP000032702">
    <property type="component" value="Unassembled WGS sequence"/>
</dbReference>
<sequence>MWIREERRRQRRGSQEGGRAVSAGRAPFRSAPERHEGRYASSLASFIASPMSMGLNLSLPCMAAICALSFFSMIFTKSSLLTVMVIFDSPSIPLATQSESFVRSTVQVPPPSPVMLKWMIALMSLPNSGFAFSRLGRSVSRNCAAVIGPSPVKLTGESITGGP</sequence>
<comment type="caution">
    <text evidence="3">The sequence shown here is derived from an EMBL/GenBank/DDBJ whole genome shotgun (WGS) entry which is preliminary data.</text>
</comment>
<dbReference type="EMBL" id="AAMD01000158">
    <property type="protein sequence ID" value="EAU63548.1"/>
    <property type="molecule type" value="Genomic_DNA"/>
</dbReference>
<organism evidence="3 4">
    <name type="scientific">Stigmatella aurantiaca (strain DW4/3-1)</name>
    <dbReference type="NCBI Taxonomy" id="378806"/>
    <lineage>
        <taxon>Bacteria</taxon>
        <taxon>Pseudomonadati</taxon>
        <taxon>Myxococcota</taxon>
        <taxon>Myxococcia</taxon>
        <taxon>Myxococcales</taxon>
        <taxon>Cystobacterineae</taxon>
        <taxon>Archangiaceae</taxon>
        <taxon>Stigmatella</taxon>
    </lineage>
</organism>
<evidence type="ECO:0000313" key="3">
    <source>
        <dbReference type="EMBL" id="EAU63548.1"/>
    </source>
</evidence>
<proteinExistence type="predicted"/>
<name>Q08SS8_STIAD</name>
<reference evidence="3 4" key="1">
    <citation type="submission" date="2006-04" db="EMBL/GenBank/DDBJ databases">
        <authorList>
            <person name="Nierman W.C."/>
        </authorList>
    </citation>
    <scope>NUCLEOTIDE SEQUENCE [LARGE SCALE GENOMIC DNA]</scope>
    <source>
        <strain evidence="3 4">DW4/3-1</strain>
    </source>
</reference>
<evidence type="ECO:0000313" key="4">
    <source>
        <dbReference type="Proteomes" id="UP000032702"/>
    </source>
</evidence>
<keyword evidence="2" id="KW-0812">Transmembrane</keyword>
<evidence type="ECO:0000256" key="2">
    <source>
        <dbReference type="SAM" id="Phobius"/>
    </source>
</evidence>